<proteinExistence type="inferred from homology"/>
<dbReference type="SFLD" id="SFLDG00002">
    <property type="entry name" value="C1.7:_P-type_atpase_like"/>
    <property type="match status" value="1"/>
</dbReference>
<dbReference type="PROSITE" id="PS00154">
    <property type="entry name" value="ATPASE_E1_E2"/>
    <property type="match status" value="1"/>
</dbReference>
<evidence type="ECO:0000256" key="6">
    <source>
        <dbReference type="ARBA" id="ARBA00022840"/>
    </source>
</evidence>
<evidence type="ECO:0000256" key="1">
    <source>
        <dbReference type="ARBA" id="ARBA00004141"/>
    </source>
</evidence>
<keyword evidence="9 10" id="KW-0472">Membrane</keyword>
<keyword evidence="5 10" id="KW-0547">Nucleotide-binding</keyword>
<evidence type="ECO:0000313" key="12">
    <source>
        <dbReference type="EMBL" id="PUU72959.1"/>
    </source>
</evidence>
<dbReference type="Gene3D" id="3.40.1110.10">
    <property type="entry name" value="Calcium-transporting ATPase, cytoplasmic domain N"/>
    <property type="match status" value="1"/>
</dbReference>
<dbReference type="NCBIfam" id="TIGR01494">
    <property type="entry name" value="ATPase_P-type"/>
    <property type="match status" value="2"/>
</dbReference>
<dbReference type="Pfam" id="PF00403">
    <property type="entry name" value="HMA"/>
    <property type="match status" value="1"/>
</dbReference>
<dbReference type="Pfam" id="PF00702">
    <property type="entry name" value="Hydrolase"/>
    <property type="match status" value="1"/>
</dbReference>
<dbReference type="InterPro" id="IPR027256">
    <property type="entry name" value="P-typ_ATPase_IB"/>
</dbReference>
<dbReference type="InterPro" id="IPR017969">
    <property type="entry name" value="Heavy-metal-associated_CS"/>
</dbReference>
<keyword evidence="4 10" id="KW-0479">Metal-binding</keyword>
<dbReference type="GO" id="GO:0055070">
    <property type="term" value="P:copper ion homeostasis"/>
    <property type="evidence" value="ECO:0007669"/>
    <property type="project" value="TreeGrafter"/>
</dbReference>
<dbReference type="PRINTS" id="PR00119">
    <property type="entry name" value="CATATPASE"/>
</dbReference>
<sequence length="1209" mass="130230">MPVLNESRISRLSGCSEEKLITTLLVSNLHCSSCSSSIEGLLSELSPPPLDISISILDHTVTVTHTQLLSPLDIIDALLEAEFELDSVESTSGARDSMIGPSSSSHIISFQGDTSDWLVDMQTRIRAMGGNKRAGGEMHLKNCELCRNGANEEKMLASSQSSMRTGWKDGATAWKTEVSTGQSGFEDMQAPVHASAGKMYEAVMSVGGMTCASCTNRVTEVLEALSAVESVSVNLMGNSATVVFSAGGMDKAELRAQELVFEVEETGFECSLESLNALGGEGSAVVRGQVGVERAVTLKVEGMLCDHCPGKVVDVLESSFRGELLSFTAPITRQSGLVHLKYTPQPPGFTLRHITAAISSVSPEFVVSVYRPPTMEERSRQLQLRERNQLLIRLIICIMIAFPTFMIGIVWMTLVPKEDQVRKYLEEPMWAGSVTRTGWALFFLSTPVMFFVANVFHKRAIHEIRALWRKGSNVPIFRRFYRFGSMNLLISLGVSISYFASVALLALDAVTKRPMEAEGVDGHGGALIGMEGVGNSGEPESGPHTTTYFDSTVFLTMFLLIGRFLEAYSKSKTADAVNLLRGLRPSEALLVVKSDQEDIAADVAAFNASPTQSPIGENDPSNSEYADNRTWTSRTISTDLLEVGDIVSVVRGSSPPADGTVISGHSQFDESSLTGEARLVPKSEGDFVYAGTINQGQVVNIRVDCIGGDSMLDQIVKVVREGQTRRAPIERLADVLTGYFVPFVTLLAVTTWLVWLGLGTSGSLPASYLDTDHGGWVVWSLGFAIAVFVVACPCGIGLATPTAMFVGSGLAARFGILAKGGGEAFQESSWLDCIVFDKTGTLTQGGEPKVTDERILVEDGEAKKIVYAIAHKLEGGSAHPLAIAVVAHCDTKKMCHLSVIETEETPGKGLYGVFGMPDGEVFEGIIGNERFMEENGVAGIELHTVILDSWKLAGKSVVLLAIRKRGTTDKEILGSGYRLAALFGATDPLRPEAPNVVSSLQESGISVWMISGDNEKTAVAVAAMVGIPAENVIAGVLPTEKADKVAILQNTLPKRPRTRWGRLFHHRNSPNSKRAVVAMVGDGINDAPALTIADVGIAIGSGSDVAISSAEFVLISSDLRSLLTLTELARAVFRRVKFNFFWACIYNLIALPVAAGVLYPVGNRNIRLDPVWAALAMAFSSVSVVCSSLMLKTRWWGVGFRPKQERYGR</sequence>
<evidence type="ECO:0000256" key="5">
    <source>
        <dbReference type="ARBA" id="ARBA00022741"/>
    </source>
</evidence>
<dbReference type="EMBL" id="NESQ01000438">
    <property type="protein sequence ID" value="PUU72959.1"/>
    <property type="molecule type" value="Genomic_DNA"/>
</dbReference>
<dbReference type="SUPFAM" id="SSF81653">
    <property type="entry name" value="Calcium ATPase, transduction domain A"/>
    <property type="match status" value="1"/>
</dbReference>
<accession>A0A2T6ZBW6</accession>
<feature type="domain" description="HMA" evidence="11">
    <location>
        <begin position="20"/>
        <end position="86"/>
    </location>
</feature>
<protein>
    <submittedName>
        <fullName evidence="12">E1-E2 ATPase-domain-containing protein</fullName>
    </submittedName>
</protein>
<dbReference type="OrthoDB" id="432719at2759"/>
<dbReference type="InterPro" id="IPR001757">
    <property type="entry name" value="P_typ_ATPase"/>
</dbReference>
<dbReference type="InterPro" id="IPR036412">
    <property type="entry name" value="HAD-like_sf"/>
</dbReference>
<feature type="transmembrane region" description="Helical" evidence="10">
    <location>
        <begin position="776"/>
        <end position="799"/>
    </location>
</feature>
<keyword evidence="8 10" id="KW-1133">Transmembrane helix</keyword>
<reference evidence="12 13" key="1">
    <citation type="submission" date="2017-04" db="EMBL/GenBank/DDBJ databases">
        <title>Draft genome sequence of Tuber borchii Vittad., a whitish edible truffle.</title>
        <authorList>
            <consortium name="DOE Joint Genome Institute"/>
            <person name="Murat C."/>
            <person name="Kuo A."/>
            <person name="Barry K.W."/>
            <person name="Clum A."/>
            <person name="Dockter R.B."/>
            <person name="Fauchery L."/>
            <person name="Iotti M."/>
            <person name="Kohler A."/>
            <person name="Labutti K."/>
            <person name="Lindquist E.A."/>
            <person name="Lipzen A."/>
            <person name="Ohm R.A."/>
            <person name="Wang M."/>
            <person name="Grigoriev I.V."/>
            <person name="Zambonelli A."/>
            <person name="Martin F.M."/>
        </authorList>
    </citation>
    <scope>NUCLEOTIDE SEQUENCE [LARGE SCALE GENOMIC DNA]</scope>
    <source>
        <strain evidence="12 13">Tbo3840</strain>
    </source>
</reference>
<dbReference type="CDD" id="cd02094">
    <property type="entry name" value="P-type_ATPase_Cu-like"/>
    <property type="match status" value="1"/>
</dbReference>
<feature type="transmembrane region" description="Helical" evidence="10">
    <location>
        <begin position="390"/>
        <end position="414"/>
    </location>
</feature>
<dbReference type="Gene3D" id="3.40.50.1000">
    <property type="entry name" value="HAD superfamily/HAD-like"/>
    <property type="match status" value="1"/>
</dbReference>
<evidence type="ECO:0000256" key="2">
    <source>
        <dbReference type="ARBA" id="ARBA00006024"/>
    </source>
</evidence>
<feature type="transmembrane region" description="Helical" evidence="10">
    <location>
        <begin position="1140"/>
        <end position="1159"/>
    </location>
</feature>
<keyword evidence="7" id="KW-1278">Translocase</keyword>
<keyword evidence="13" id="KW-1185">Reference proteome</keyword>
<dbReference type="PROSITE" id="PS50846">
    <property type="entry name" value="HMA_2"/>
    <property type="match status" value="2"/>
</dbReference>
<dbReference type="GO" id="GO:0005524">
    <property type="term" value="F:ATP binding"/>
    <property type="evidence" value="ECO:0007669"/>
    <property type="project" value="UniProtKB-UniRule"/>
</dbReference>
<dbReference type="PANTHER" id="PTHR43520:SF32">
    <property type="entry name" value="COPPER RESISTANCE P-TYPE ATPASE (EUROFUNG)"/>
    <property type="match status" value="1"/>
</dbReference>
<feature type="domain" description="HMA" evidence="11">
    <location>
        <begin position="200"/>
        <end position="271"/>
    </location>
</feature>
<dbReference type="InterPro" id="IPR018303">
    <property type="entry name" value="ATPase_P-typ_P_site"/>
</dbReference>
<feature type="transmembrane region" description="Helical" evidence="10">
    <location>
        <begin position="1171"/>
        <end position="1191"/>
    </location>
</feature>
<evidence type="ECO:0000256" key="4">
    <source>
        <dbReference type="ARBA" id="ARBA00022723"/>
    </source>
</evidence>
<dbReference type="SUPFAM" id="SSF81660">
    <property type="entry name" value="Metal cation-transporting ATPase, ATP-binding domain N"/>
    <property type="match status" value="1"/>
</dbReference>
<organism evidence="12 13">
    <name type="scientific">Tuber borchii</name>
    <name type="common">White truffle</name>
    <dbReference type="NCBI Taxonomy" id="42251"/>
    <lineage>
        <taxon>Eukaryota</taxon>
        <taxon>Fungi</taxon>
        <taxon>Dikarya</taxon>
        <taxon>Ascomycota</taxon>
        <taxon>Pezizomycotina</taxon>
        <taxon>Pezizomycetes</taxon>
        <taxon>Pezizales</taxon>
        <taxon>Tuberaceae</taxon>
        <taxon>Tuber</taxon>
    </lineage>
</organism>
<dbReference type="STRING" id="42251.A0A2T6ZBW6"/>
<keyword evidence="6 10" id="KW-0067">ATP-binding</keyword>
<dbReference type="InterPro" id="IPR023299">
    <property type="entry name" value="ATPase_P-typ_cyto_dom_N"/>
</dbReference>
<dbReference type="InterPro" id="IPR059000">
    <property type="entry name" value="ATPase_P-type_domA"/>
</dbReference>
<dbReference type="GO" id="GO:0043682">
    <property type="term" value="F:P-type divalent copper transporter activity"/>
    <property type="evidence" value="ECO:0007669"/>
    <property type="project" value="TreeGrafter"/>
</dbReference>
<dbReference type="InterPro" id="IPR008250">
    <property type="entry name" value="ATPase_P-typ_transduc_dom_A_sf"/>
</dbReference>
<dbReference type="NCBIfam" id="TIGR01525">
    <property type="entry name" value="ATPase-IB_hvy"/>
    <property type="match status" value="1"/>
</dbReference>
<dbReference type="PROSITE" id="PS01047">
    <property type="entry name" value="HMA_1"/>
    <property type="match status" value="1"/>
</dbReference>
<dbReference type="AlphaFoldDB" id="A0A2T6ZBW6"/>
<dbReference type="Pfam" id="PF00122">
    <property type="entry name" value="E1-E2_ATPase"/>
    <property type="match status" value="1"/>
</dbReference>
<dbReference type="PANTHER" id="PTHR43520">
    <property type="entry name" value="ATP7, ISOFORM B"/>
    <property type="match status" value="1"/>
</dbReference>
<dbReference type="GO" id="GO:0016887">
    <property type="term" value="F:ATP hydrolysis activity"/>
    <property type="evidence" value="ECO:0007669"/>
    <property type="project" value="InterPro"/>
</dbReference>
<dbReference type="Gene3D" id="3.30.70.100">
    <property type="match status" value="2"/>
</dbReference>
<evidence type="ECO:0000259" key="11">
    <source>
        <dbReference type="PROSITE" id="PS50846"/>
    </source>
</evidence>
<dbReference type="FunFam" id="3.30.70.100:FF:000001">
    <property type="entry name" value="ATPase copper transporting beta"/>
    <property type="match status" value="1"/>
</dbReference>
<gene>
    <name evidence="12" type="ORF">B9Z19DRAFT_1136293</name>
</gene>
<feature type="transmembrane region" description="Helical" evidence="10">
    <location>
        <begin position="548"/>
        <end position="565"/>
    </location>
</feature>
<dbReference type="InterPro" id="IPR023214">
    <property type="entry name" value="HAD_sf"/>
</dbReference>
<dbReference type="SUPFAM" id="SSF81665">
    <property type="entry name" value="Calcium ATPase, transmembrane domain M"/>
    <property type="match status" value="1"/>
</dbReference>
<evidence type="ECO:0000256" key="8">
    <source>
        <dbReference type="ARBA" id="ARBA00022989"/>
    </source>
</evidence>
<keyword evidence="3 10" id="KW-0812">Transmembrane</keyword>
<dbReference type="SFLD" id="SFLDS00003">
    <property type="entry name" value="Haloacid_Dehalogenase"/>
    <property type="match status" value="1"/>
</dbReference>
<evidence type="ECO:0000256" key="7">
    <source>
        <dbReference type="ARBA" id="ARBA00022967"/>
    </source>
</evidence>
<dbReference type="Proteomes" id="UP000244722">
    <property type="component" value="Unassembled WGS sequence"/>
</dbReference>
<dbReference type="CDD" id="cd00371">
    <property type="entry name" value="HMA"/>
    <property type="match status" value="2"/>
</dbReference>
<feature type="transmembrane region" description="Helical" evidence="10">
    <location>
        <begin position="735"/>
        <end position="756"/>
    </location>
</feature>
<dbReference type="GO" id="GO:0016020">
    <property type="term" value="C:membrane"/>
    <property type="evidence" value="ECO:0007669"/>
    <property type="project" value="UniProtKB-SubCell"/>
</dbReference>
<dbReference type="SUPFAM" id="SSF55008">
    <property type="entry name" value="HMA, heavy metal-associated domain"/>
    <property type="match status" value="2"/>
</dbReference>
<dbReference type="GO" id="GO:0005507">
    <property type="term" value="F:copper ion binding"/>
    <property type="evidence" value="ECO:0007669"/>
    <property type="project" value="TreeGrafter"/>
</dbReference>
<dbReference type="PRINTS" id="PR00120">
    <property type="entry name" value="HATPASE"/>
</dbReference>
<feature type="transmembrane region" description="Helical" evidence="10">
    <location>
        <begin position="434"/>
        <end position="456"/>
    </location>
</feature>
<evidence type="ECO:0000256" key="3">
    <source>
        <dbReference type="ARBA" id="ARBA00022692"/>
    </source>
</evidence>
<dbReference type="SFLD" id="SFLDF00027">
    <property type="entry name" value="p-type_atpase"/>
    <property type="match status" value="1"/>
</dbReference>
<evidence type="ECO:0000313" key="13">
    <source>
        <dbReference type="Proteomes" id="UP000244722"/>
    </source>
</evidence>
<dbReference type="InterPro" id="IPR044492">
    <property type="entry name" value="P_typ_ATPase_HD_dom"/>
</dbReference>
<feature type="transmembrane region" description="Helical" evidence="10">
    <location>
        <begin position="488"/>
        <end position="507"/>
    </location>
</feature>
<dbReference type="Gene3D" id="2.70.150.10">
    <property type="entry name" value="Calcium-transporting ATPase, cytoplasmic transduction domain A"/>
    <property type="match status" value="1"/>
</dbReference>
<name>A0A2T6ZBW6_TUBBO</name>
<comment type="similarity">
    <text evidence="2 10">Belongs to the cation transport ATPase (P-type) (TC 3.A.3) family. Type IB subfamily.</text>
</comment>
<comment type="caution">
    <text evidence="12">The sequence shown here is derived from an EMBL/GenBank/DDBJ whole genome shotgun (WGS) entry which is preliminary data.</text>
</comment>
<dbReference type="InterPro" id="IPR023298">
    <property type="entry name" value="ATPase_P-typ_TM_dom_sf"/>
</dbReference>
<comment type="subcellular location">
    <subcellularLocation>
        <location evidence="1">Membrane</location>
        <topology evidence="1">Multi-pass membrane protein</topology>
    </subcellularLocation>
</comment>
<dbReference type="InterPro" id="IPR006121">
    <property type="entry name" value="HMA_dom"/>
</dbReference>
<dbReference type="SUPFAM" id="SSF56784">
    <property type="entry name" value="HAD-like"/>
    <property type="match status" value="1"/>
</dbReference>
<evidence type="ECO:0000256" key="9">
    <source>
        <dbReference type="ARBA" id="ARBA00023136"/>
    </source>
</evidence>
<evidence type="ECO:0000256" key="10">
    <source>
        <dbReference type="RuleBase" id="RU362081"/>
    </source>
</evidence>
<dbReference type="InterPro" id="IPR036163">
    <property type="entry name" value="HMA_dom_sf"/>
</dbReference>